<dbReference type="PANTHER" id="PTHR30055:SF234">
    <property type="entry name" value="HTH-TYPE TRANSCRIPTIONAL REGULATOR BETI"/>
    <property type="match status" value="1"/>
</dbReference>
<dbReference type="InterPro" id="IPR050109">
    <property type="entry name" value="HTH-type_TetR-like_transc_reg"/>
</dbReference>
<dbReference type="InterPro" id="IPR041347">
    <property type="entry name" value="MftR_C"/>
</dbReference>
<feature type="DNA-binding region" description="H-T-H motif" evidence="4">
    <location>
        <begin position="30"/>
        <end position="49"/>
    </location>
</feature>
<dbReference type="GO" id="GO:0000976">
    <property type="term" value="F:transcription cis-regulatory region binding"/>
    <property type="evidence" value="ECO:0007669"/>
    <property type="project" value="TreeGrafter"/>
</dbReference>
<dbReference type="AlphaFoldDB" id="A0A5C8NHF2"/>
<feature type="domain" description="HTH tetR-type" evidence="5">
    <location>
        <begin position="7"/>
        <end position="67"/>
    </location>
</feature>
<evidence type="ECO:0000256" key="4">
    <source>
        <dbReference type="PROSITE-ProRule" id="PRU00335"/>
    </source>
</evidence>
<dbReference type="PRINTS" id="PR00455">
    <property type="entry name" value="HTHTETR"/>
</dbReference>
<dbReference type="RefSeq" id="WP_147686269.1">
    <property type="nucleotide sequence ID" value="NZ_VDUX01000004.1"/>
</dbReference>
<protein>
    <submittedName>
        <fullName evidence="6">TetR family transcriptional regulator</fullName>
    </submittedName>
</protein>
<evidence type="ECO:0000256" key="2">
    <source>
        <dbReference type="ARBA" id="ARBA00023125"/>
    </source>
</evidence>
<reference evidence="6 7" key="1">
    <citation type="submission" date="2019-06" db="EMBL/GenBank/DDBJ databases">
        <title>Aeromicrobium sp. nov., isolated from a maize field.</title>
        <authorList>
            <person name="Lin S.-Y."/>
            <person name="Tsai C.-F."/>
            <person name="Young C.-C."/>
        </authorList>
    </citation>
    <scope>NUCLEOTIDE SEQUENCE [LARGE SCALE GENOMIC DNA]</scope>
    <source>
        <strain evidence="6 7">CC-CFT486</strain>
    </source>
</reference>
<dbReference type="InterPro" id="IPR009057">
    <property type="entry name" value="Homeodomain-like_sf"/>
</dbReference>
<keyword evidence="3" id="KW-0804">Transcription</keyword>
<dbReference type="OrthoDB" id="3235020at2"/>
<name>A0A5C8NHF2_9ACTN</name>
<evidence type="ECO:0000256" key="3">
    <source>
        <dbReference type="ARBA" id="ARBA00023163"/>
    </source>
</evidence>
<organism evidence="6 7">
    <name type="scientific">Aeromicrobium terrae</name>
    <dbReference type="NCBI Taxonomy" id="2498846"/>
    <lineage>
        <taxon>Bacteria</taxon>
        <taxon>Bacillati</taxon>
        <taxon>Actinomycetota</taxon>
        <taxon>Actinomycetes</taxon>
        <taxon>Propionibacteriales</taxon>
        <taxon>Nocardioidaceae</taxon>
        <taxon>Aeromicrobium</taxon>
    </lineage>
</organism>
<dbReference type="Gene3D" id="1.10.357.10">
    <property type="entry name" value="Tetracycline Repressor, domain 2"/>
    <property type="match status" value="1"/>
</dbReference>
<comment type="caution">
    <text evidence="6">The sequence shown here is derived from an EMBL/GenBank/DDBJ whole genome shotgun (WGS) entry which is preliminary data.</text>
</comment>
<proteinExistence type="predicted"/>
<evidence type="ECO:0000313" key="6">
    <source>
        <dbReference type="EMBL" id="TXL60718.1"/>
    </source>
</evidence>
<dbReference type="PANTHER" id="PTHR30055">
    <property type="entry name" value="HTH-TYPE TRANSCRIPTIONAL REGULATOR RUTR"/>
    <property type="match status" value="1"/>
</dbReference>
<dbReference type="EMBL" id="VDUX01000004">
    <property type="protein sequence ID" value="TXL60718.1"/>
    <property type="molecule type" value="Genomic_DNA"/>
</dbReference>
<dbReference type="PROSITE" id="PS01081">
    <property type="entry name" value="HTH_TETR_1"/>
    <property type="match status" value="1"/>
</dbReference>
<sequence length="220" mass="24268">MPDLPPSTARDRLVTSAFELFDAQGFDDTTVDDIANHAGVGRTTFFRHFGSKEAVIFPEHEKLLAGIQARLEASDPDTRDLAVVEAARLVLRYYVGEGDQARIRYRLISSVPALRAREIAGIRQYEKTFARALSAWMADSPDGALRAELLAAAVVTAHNHVLRRWLRGETKTPEDDFAHAMTIVLDRDRSPAEQTAVVVLRTDADTEAVSAAVTKALRTL</sequence>
<dbReference type="SUPFAM" id="SSF46689">
    <property type="entry name" value="Homeodomain-like"/>
    <property type="match status" value="1"/>
</dbReference>
<dbReference type="InterPro" id="IPR023772">
    <property type="entry name" value="DNA-bd_HTH_TetR-type_CS"/>
</dbReference>
<accession>A0A5C8NHF2</accession>
<keyword evidence="7" id="KW-1185">Reference proteome</keyword>
<keyword evidence="1" id="KW-0805">Transcription regulation</keyword>
<keyword evidence="2 4" id="KW-0238">DNA-binding</keyword>
<evidence type="ECO:0000313" key="7">
    <source>
        <dbReference type="Proteomes" id="UP000321571"/>
    </source>
</evidence>
<dbReference type="Gene3D" id="1.10.10.60">
    <property type="entry name" value="Homeodomain-like"/>
    <property type="match status" value="1"/>
</dbReference>
<evidence type="ECO:0000256" key="1">
    <source>
        <dbReference type="ARBA" id="ARBA00023015"/>
    </source>
</evidence>
<evidence type="ECO:0000259" key="5">
    <source>
        <dbReference type="PROSITE" id="PS50977"/>
    </source>
</evidence>
<dbReference type="Proteomes" id="UP000321571">
    <property type="component" value="Unassembled WGS sequence"/>
</dbReference>
<dbReference type="GO" id="GO:0003700">
    <property type="term" value="F:DNA-binding transcription factor activity"/>
    <property type="evidence" value="ECO:0007669"/>
    <property type="project" value="TreeGrafter"/>
</dbReference>
<dbReference type="Pfam" id="PF17754">
    <property type="entry name" value="TetR_C_14"/>
    <property type="match status" value="1"/>
</dbReference>
<dbReference type="PROSITE" id="PS50977">
    <property type="entry name" value="HTH_TETR_2"/>
    <property type="match status" value="1"/>
</dbReference>
<gene>
    <name evidence="6" type="ORF">FHP06_09835</name>
</gene>
<dbReference type="Pfam" id="PF00440">
    <property type="entry name" value="TetR_N"/>
    <property type="match status" value="1"/>
</dbReference>
<dbReference type="InterPro" id="IPR001647">
    <property type="entry name" value="HTH_TetR"/>
</dbReference>